<dbReference type="Gene3D" id="3.40.309.10">
    <property type="entry name" value="Aldehyde Dehydrogenase, Chain A, domain 2"/>
    <property type="match status" value="1"/>
</dbReference>
<protein>
    <submittedName>
        <fullName evidence="5">NADP/NAD-dependent aldehyde dehydrogenase PuuC</fullName>
        <ecNumber evidence="5">1.2.1.5</ecNumber>
    </submittedName>
</protein>
<dbReference type="Gene3D" id="3.40.605.10">
    <property type="entry name" value="Aldehyde Dehydrogenase, Chain A, domain 1"/>
    <property type="match status" value="1"/>
</dbReference>
<dbReference type="InterPro" id="IPR016163">
    <property type="entry name" value="Ald_DH_C"/>
</dbReference>
<sequence>MSELHDLSYWRERAQALAGGSGGLRSQAYIDGAWCDAADGATFDSIYPATGALLARVAACGQADVDRAVAAARRAFEQGVWAAMPRRERKAVLLRLAALIETHREELALLETLDMGKPIADTLLYDIPECARTYAWYAEAIDKIYDEIAPTDANVLATITREPLGVVAAVVPWNYPLLMASWKVAPALAAGNSVVLKPAEQSPLTALRLAELAAQAGIPAGVLNVVPGLGAQAGQALGLHPDVDCIAFTGSTATGKRFMEYAGQSNLKRVWLECGGKSPHIVFDDCPDLDRAAQAAAIGIFNNQGEICIAGSRLYVQRGIYDAFMEKLEACAARMQPGDPLDPASAMGAIVDARQLDRVMSYVAAGQREGARLRMGGARVRDDSGGYFVQPTIFECPAQTLSIVREEIFGPVLAVTVFDTEEQALRMANDSPYGLGSGLWTSNLARAHRVSRQLRAGLVWVNCYMDGDITVPFGGVKQSGSGRDKSLHALDKYTDLKTTWISLA</sequence>
<dbReference type="CDD" id="cd07112">
    <property type="entry name" value="ALDH_GABALDH-PuuC"/>
    <property type="match status" value="1"/>
</dbReference>
<feature type="domain" description="Aldehyde dehydrogenase" evidence="4">
    <location>
        <begin position="34"/>
        <end position="498"/>
    </location>
</feature>
<evidence type="ECO:0000313" key="6">
    <source>
        <dbReference type="Proteomes" id="UP000721236"/>
    </source>
</evidence>
<dbReference type="EMBL" id="CAJZAH010000001">
    <property type="protein sequence ID" value="CAG9168759.1"/>
    <property type="molecule type" value="Genomic_DNA"/>
</dbReference>
<dbReference type="InterPro" id="IPR016160">
    <property type="entry name" value="Ald_DH_CS_CYS"/>
</dbReference>
<evidence type="ECO:0000256" key="3">
    <source>
        <dbReference type="RuleBase" id="RU003345"/>
    </source>
</evidence>
<feature type="active site" evidence="2">
    <location>
        <position position="273"/>
    </location>
</feature>
<name>A0ABN7Y5U0_9BURK</name>
<gene>
    <name evidence="5" type="primary">puuC_1</name>
    <name evidence="5" type="ORF">LMG21510_01232</name>
</gene>
<dbReference type="Pfam" id="PF00171">
    <property type="entry name" value="Aldedh"/>
    <property type="match status" value="1"/>
</dbReference>
<dbReference type="InterPro" id="IPR016161">
    <property type="entry name" value="Ald_DH/histidinol_DH"/>
</dbReference>
<evidence type="ECO:0000256" key="1">
    <source>
        <dbReference type="ARBA" id="ARBA00023002"/>
    </source>
</evidence>
<keyword evidence="6" id="KW-1185">Reference proteome</keyword>
<dbReference type="GO" id="GO:0004030">
    <property type="term" value="F:aldehyde dehydrogenase [NAD(P)+] activity"/>
    <property type="evidence" value="ECO:0007669"/>
    <property type="project" value="UniProtKB-EC"/>
</dbReference>
<dbReference type="RefSeq" id="WP_224040350.1">
    <property type="nucleotide sequence ID" value="NZ_CAJZAH010000001.1"/>
</dbReference>
<comment type="similarity">
    <text evidence="3">Belongs to the aldehyde dehydrogenase family.</text>
</comment>
<accession>A0ABN7Y5U0</accession>
<evidence type="ECO:0000256" key="2">
    <source>
        <dbReference type="PROSITE-ProRule" id="PRU10007"/>
    </source>
</evidence>
<proteinExistence type="inferred from homology"/>
<keyword evidence="1 3" id="KW-0560">Oxidoreductase</keyword>
<dbReference type="SUPFAM" id="SSF53720">
    <property type="entry name" value="ALDH-like"/>
    <property type="match status" value="1"/>
</dbReference>
<dbReference type="Proteomes" id="UP000721236">
    <property type="component" value="Unassembled WGS sequence"/>
</dbReference>
<dbReference type="PROSITE" id="PS00687">
    <property type="entry name" value="ALDEHYDE_DEHYDR_GLU"/>
    <property type="match status" value="1"/>
</dbReference>
<evidence type="ECO:0000313" key="5">
    <source>
        <dbReference type="EMBL" id="CAG9168759.1"/>
    </source>
</evidence>
<dbReference type="InterPro" id="IPR029510">
    <property type="entry name" value="Ald_DH_CS_GLU"/>
</dbReference>
<comment type="caution">
    <text evidence="5">The sequence shown here is derived from an EMBL/GenBank/DDBJ whole genome shotgun (WGS) entry which is preliminary data.</text>
</comment>
<dbReference type="InterPro" id="IPR016162">
    <property type="entry name" value="Ald_DH_N"/>
</dbReference>
<organism evidence="5 6">
    <name type="scientific">Cupriavidus respiraculi</name>
    <dbReference type="NCBI Taxonomy" id="195930"/>
    <lineage>
        <taxon>Bacteria</taxon>
        <taxon>Pseudomonadati</taxon>
        <taxon>Pseudomonadota</taxon>
        <taxon>Betaproteobacteria</taxon>
        <taxon>Burkholderiales</taxon>
        <taxon>Burkholderiaceae</taxon>
        <taxon>Cupriavidus</taxon>
    </lineage>
</organism>
<evidence type="ECO:0000259" key="4">
    <source>
        <dbReference type="Pfam" id="PF00171"/>
    </source>
</evidence>
<dbReference type="PANTHER" id="PTHR11699">
    <property type="entry name" value="ALDEHYDE DEHYDROGENASE-RELATED"/>
    <property type="match status" value="1"/>
</dbReference>
<dbReference type="PROSITE" id="PS00070">
    <property type="entry name" value="ALDEHYDE_DEHYDR_CYS"/>
    <property type="match status" value="1"/>
</dbReference>
<dbReference type="EC" id="1.2.1.5" evidence="5"/>
<dbReference type="InterPro" id="IPR015590">
    <property type="entry name" value="Aldehyde_DH_dom"/>
</dbReference>
<reference evidence="5 6" key="1">
    <citation type="submission" date="2021-08" db="EMBL/GenBank/DDBJ databases">
        <authorList>
            <person name="Peeters C."/>
        </authorList>
    </citation>
    <scope>NUCLEOTIDE SEQUENCE [LARGE SCALE GENOMIC DNA]</scope>
    <source>
        <strain evidence="5 6">LMG 21510</strain>
    </source>
</reference>